<dbReference type="EMBL" id="CACSII010000002">
    <property type="protein sequence ID" value="CAA0090860.1"/>
    <property type="molecule type" value="Genomic_DNA"/>
</dbReference>
<evidence type="ECO:0000313" key="3">
    <source>
        <dbReference type="Proteomes" id="UP000434580"/>
    </source>
</evidence>
<proteinExistence type="inferred from homology"/>
<evidence type="ECO:0000313" key="2">
    <source>
        <dbReference type="EMBL" id="CAA0090860.1"/>
    </source>
</evidence>
<dbReference type="OrthoDB" id="9868282at2"/>
<accession>A0A5S9NKW5</accession>
<name>A0A5S9NKW5_9GAMM</name>
<organism evidence="2 3">
    <name type="scientific">BD1-7 clade bacterium</name>
    <dbReference type="NCBI Taxonomy" id="2029982"/>
    <lineage>
        <taxon>Bacteria</taxon>
        <taxon>Pseudomonadati</taxon>
        <taxon>Pseudomonadota</taxon>
        <taxon>Gammaproteobacteria</taxon>
        <taxon>Cellvibrionales</taxon>
        <taxon>Spongiibacteraceae</taxon>
        <taxon>BD1-7 clade</taxon>
    </lineage>
</organism>
<dbReference type="AlphaFoldDB" id="A0A5S9NKW5"/>
<comment type="similarity">
    <text evidence="1">Belongs to the UPF0231 family.</text>
</comment>
<gene>
    <name evidence="2" type="ORF">DPBNPPHM_02945</name>
</gene>
<sequence length="130" mass="14804">MNYTLSYNDDNQPTAVFERSHLLFGYWLQALTSENAVELDHVLGFAKKLKGSNISDYQISNKGYYLQLTPTTAKLVGLSVLEDPMDENALIVDESDEKLDFANTLDVVVTLDELIELLTKWRAHIKEYQS</sequence>
<evidence type="ECO:0000256" key="1">
    <source>
        <dbReference type="ARBA" id="ARBA00005367"/>
    </source>
</evidence>
<protein>
    <submittedName>
        <fullName evidence="2">Uncharacterized protein</fullName>
    </submittedName>
</protein>
<dbReference type="InterPro" id="IPR008249">
    <property type="entry name" value="UPF0231"/>
</dbReference>
<dbReference type="Proteomes" id="UP000434580">
    <property type="component" value="Unassembled WGS sequence"/>
</dbReference>
<dbReference type="Pfam" id="PF06062">
    <property type="entry name" value="UPF0231"/>
    <property type="match status" value="1"/>
</dbReference>
<reference evidence="2 3" key="1">
    <citation type="submission" date="2019-11" db="EMBL/GenBank/DDBJ databases">
        <authorList>
            <person name="Holert J."/>
        </authorList>
    </citation>
    <scope>NUCLEOTIDE SEQUENCE [LARGE SCALE GENOMIC DNA]</scope>
    <source>
        <strain evidence="2">BC5_2</strain>
    </source>
</reference>